<dbReference type="InterPro" id="IPR008332">
    <property type="entry name" value="MethylG_MeTrfase_N"/>
</dbReference>
<dbReference type="GO" id="GO:0003908">
    <property type="term" value="F:methylated-DNA-[protein]-cysteine S-methyltransferase activity"/>
    <property type="evidence" value="ECO:0007669"/>
    <property type="project" value="UniProtKB-UniRule"/>
</dbReference>
<evidence type="ECO:0000256" key="1">
    <source>
        <dbReference type="ARBA" id="ARBA00001286"/>
    </source>
</evidence>
<dbReference type="InterPro" id="IPR014048">
    <property type="entry name" value="MethylDNA_cys_MeTrfase_DNA-bd"/>
</dbReference>
<feature type="active site" description="Nucleophile; methyl group acceptor" evidence="9">
    <location>
        <position position="134"/>
    </location>
</feature>
<evidence type="ECO:0000256" key="5">
    <source>
        <dbReference type="ARBA" id="ARBA00022679"/>
    </source>
</evidence>
<proteinExistence type="inferred from homology"/>
<dbReference type="SUPFAM" id="SSF46767">
    <property type="entry name" value="Methylated DNA-protein cysteine methyltransferase, C-terminal domain"/>
    <property type="match status" value="1"/>
</dbReference>
<evidence type="ECO:0000259" key="10">
    <source>
        <dbReference type="Pfam" id="PF01035"/>
    </source>
</evidence>
<sequence>MQYINHYDSPLGKILLAADDVGLTGLWFEGQKYFALHLDKVHEEKEIPVLKQAKQWLDIYFSGKDPDIPIPLHFTGSDFQNEVWGILCTIPYGQTTTYGAIAKQLAKKKGLDHMSAQAVGGAVGHNEISIIVPCHRVVGANGSLTGYAGGIQKKIKLLTLEKADMSAFFIPKEGTAL</sequence>
<comment type="similarity">
    <text evidence="2 9">Belongs to the MGMT family.</text>
</comment>
<protein>
    <recommendedName>
        <fullName evidence="9">Methylated-DNA--protein-cysteine methyltransferase</fullName>
        <ecNumber evidence="9">2.1.1.63</ecNumber>
    </recommendedName>
    <alternativeName>
        <fullName evidence="9">6-O-methylguanine-DNA methyltransferase</fullName>
        <shortName evidence="9">MGMT</shortName>
    </alternativeName>
    <alternativeName>
        <fullName evidence="9">O-6-methylguanine-DNA-alkyltransferase</fullName>
    </alternativeName>
</protein>
<dbReference type="Gene3D" id="1.10.10.10">
    <property type="entry name" value="Winged helix-like DNA-binding domain superfamily/Winged helix DNA-binding domain"/>
    <property type="match status" value="1"/>
</dbReference>
<evidence type="ECO:0000256" key="3">
    <source>
        <dbReference type="ARBA" id="ARBA00022490"/>
    </source>
</evidence>
<comment type="subcellular location">
    <subcellularLocation>
        <location evidence="9">Cytoplasm</location>
    </subcellularLocation>
</comment>
<keyword evidence="3 9" id="KW-0963">Cytoplasm</keyword>
<keyword evidence="6 9" id="KW-0227">DNA damage</keyword>
<dbReference type="InterPro" id="IPR036217">
    <property type="entry name" value="MethylDNA_cys_MeTrfase_DNAb"/>
</dbReference>
<evidence type="ECO:0000256" key="6">
    <source>
        <dbReference type="ARBA" id="ARBA00022763"/>
    </source>
</evidence>
<dbReference type="InterPro" id="IPR036388">
    <property type="entry name" value="WH-like_DNA-bd_sf"/>
</dbReference>
<comment type="function">
    <text evidence="9">Involved in the cellular defense against the biological effects of O6-methylguanine (O6-MeG) and O4-methylthymine (O4-MeT) in DNA. Repairs the methylated nucleobase in DNA by stoichiometrically transferring the methyl group to a cysteine residue in the enzyme. This is a suicide reaction: the enzyme is irreversibly inactivated.</text>
</comment>
<evidence type="ECO:0000256" key="4">
    <source>
        <dbReference type="ARBA" id="ARBA00022603"/>
    </source>
</evidence>
<reference evidence="12" key="1">
    <citation type="submission" date="2020-10" db="EMBL/GenBank/DDBJ databases">
        <authorList>
            <person name="Gilroy R."/>
        </authorList>
    </citation>
    <scope>NUCLEOTIDE SEQUENCE</scope>
    <source>
        <strain evidence="12">CHK178-757</strain>
    </source>
</reference>
<keyword evidence="4 9" id="KW-0489">Methyltransferase</keyword>
<evidence type="ECO:0000259" key="11">
    <source>
        <dbReference type="Pfam" id="PF02870"/>
    </source>
</evidence>
<dbReference type="GO" id="GO:0005737">
    <property type="term" value="C:cytoplasm"/>
    <property type="evidence" value="ECO:0007669"/>
    <property type="project" value="UniProtKB-SubCell"/>
</dbReference>
<comment type="catalytic activity">
    <reaction evidence="8 9">
        <text>a 6-O-methyl-2'-deoxyguanosine in DNA + L-cysteinyl-[protein] = S-methyl-L-cysteinyl-[protein] + a 2'-deoxyguanosine in DNA</text>
        <dbReference type="Rhea" id="RHEA:24000"/>
        <dbReference type="Rhea" id="RHEA-COMP:10131"/>
        <dbReference type="Rhea" id="RHEA-COMP:10132"/>
        <dbReference type="Rhea" id="RHEA-COMP:11367"/>
        <dbReference type="Rhea" id="RHEA-COMP:11368"/>
        <dbReference type="ChEBI" id="CHEBI:29950"/>
        <dbReference type="ChEBI" id="CHEBI:82612"/>
        <dbReference type="ChEBI" id="CHEBI:85445"/>
        <dbReference type="ChEBI" id="CHEBI:85448"/>
        <dbReference type="EC" id="2.1.1.63"/>
    </reaction>
</comment>
<dbReference type="PANTHER" id="PTHR10815">
    <property type="entry name" value="METHYLATED-DNA--PROTEIN-CYSTEINE METHYLTRANSFERASE"/>
    <property type="match status" value="1"/>
</dbReference>
<comment type="miscellaneous">
    <text evidence="9">This enzyme catalyzes only one turnover and therefore is not strictly catalytic. According to one definition, an enzyme is a biocatalyst that acts repeatedly and over many reaction cycles.</text>
</comment>
<evidence type="ECO:0000256" key="8">
    <source>
        <dbReference type="ARBA" id="ARBA00049348"/>
    </source>
</evidence>
<dbReference type="FunFam" id="1.10.10.10:FF:000214">
    <property type="entry name" value="Methylated-DNA--protein-cysteine methyltransferase"/>
    <property type="match status" value="1"/>
</dbReference>
<dbReference type="HAMAP" id="MF_00772">
    <property type="entry name" value="OGT"/>
    <property type="match status" value="1"/>
</dbReference>
<keyword evidence="5 9" id="KW-0808">Transferase</keyword>
<dbReference type="Pfam" id="PF02870">
    <property type="entry name" value="Methyltransf_1N"/>
    <property type="match status" value="1"/>
</dbReference>
<keyword evidence="7 9" id="KW-0234">DNA repair</keyword>
<evidence type="ECO:0000313" key="12">
    <source>
        <dbReference type="EMBL" id="HIS47174.1"/>
    </source>
</evidence>
<dbReference type="GO" id="GO:0006307">
    <property type="term" value="P:DNA alkylation repair"/>
    <property type="evidence" value="ECO:0007669"/>
    <property type="project" value="UniProtKB-UniRule"/>
</dbReference>
<dbReference type="Pfam" id="PF01035">
    <property type="entry name" value="DNA_binding_1"/>
    <property type="match status" value="1"/>
</dbReference>
<evidence type="ECO:0000313" key="13">
    <source>
        <dbReference type="Proteomes" id="UP000823927"/>
    </source>
</evidence>
<dbReference type="InterPro" id="IPR001497">
    <property type="entry name" value="MethylDNA_cys_MeTrfase_AS"/>
</dbReference>
<dbReference type="Gene3D" id="3.30.160.70">
    <property type="entry name" value="Methylated DNA-protein cysteine methyltransferase domain"/>
    <property type="match status" value="1"/>
</dbReference>
<evidence type="ECO:0000256" key="2">
    <source>
        <dbReference type="ARBA" id="ARBA00008711"/>
    </source>
</evidence>
<evidence type="ECO:0000256" key="7">
    <source>
        <dbReference type="ARBA" id="ARBA00023204"/>
    </source>
</evidence>
<dbReference type="EC" id="2.1.1.63" evidence="9"/>
<organism evidence="12 13">
    <name type="scientific">Candidatus Scybalocola faecigallinarum</name>
    <dbReference type="NCBI Taxonomy" id="2840941"/>
    <lineage>
        <taxon>Bacteria</taxon>
        <taxon>Bacillati</taxon>
        <taxon>Bacillota</taxon>
        <taxon>Clostridia</taxon>
        <taxon>Lachnospirales</taxon>
        <taxon>Lachnospiraceae</taxon>
        <taxon>Lachnospiraceae incertae sedis</taxon>
        <taxon>Candidatus Scybalocola (ex Gilroy et al. 2021)</taxon>
    </lineage>
</organism>
<accession>A0A9D1JQX2</accession>
<evidence type="ECO:0000256" key="9">
    <source>
        <dbReference type="HAMAP-Rule" id="MF_00772"/>
    </source>
</evidence>
<feature type="domain" description="Methylated-DNA-[protein]-cysteine S-methyltransferase DNA binding" evidence="10">
    <location>
        <begin position="78"/>
        <end position="162"/>
    </location>
</feature>
<feature type="domain" description="Methylguanine DNA methyltransferase ribonuclease-like" evidence="11">
    <location>
        <begin position="6"/>
        <end position="73"/>
    </location>
</feature>
<comment type="caution">
    <text evidence="12">The sequence shown here is derived from an EMBL/GenBank/DDBJ whole genome shotgun (WGS) entry which is preliminary data.</text>
</comment>
<comment type="catalytic activity">
    <reaction evidence="1 9">
        <text>a 4-O-methyl-thymidine in DNA + L-cysteinyl-[protein] = a thymidine in DNA + S-methyl-L-cysteinyl-[protein]</text>
        <dbReference type="Rhea" id="RHEA:53428"/>
        <dbReference type="Rhea" id="RHEA-COMP:10131"/>
        <dbReference type="Rhea" id="RHEA-COMP:10132"/>
        <dbReference type="Rhea" id="RHEA-COMP:13555"/>
        <dbReference type="Rhea" id="RHEA-COMP:13556"/>
        <dbReference type="ChEBI" id="CHEBI:29950"/>
        <dbReference type="ChEBI" id="CHEBI:82612"/>
        <dbReference type="ChEBI" id="CHEBI:137386"/>
        <dbReference type="ChEBI" id="CHEBI:137387"/>
        <dbReference type="EC" id="2.1.1.63"/>
    </reaction>
</comment>
<dbReference type="InterPro" id="IPR023546">
    <property type="entry name" value="MGMT"/>
</dbReference>
<dbReference type="Proteomes" id="UP000823927">
    <property type="component" value="Unassembled WGS sequence"/>
</dbReference>
<dbReference type="PANTHER" id="PTHR10815:SF5">
    <property type="entry name" value="METHYLATED-DNA--PROTEIN-CYSTEINE METHYLTRANSFERASE"/>
    <property type="match status" value="1"/>
</dbReference>
<dbReference type="SUPFAM" id="SSF53155">
    <property type="entry name" value="Methylated DNA-protein cysteine methyltransferase domain"/>
    <property type="match status" value="1"/>
</dbReference>
<dbReference type="NCBIfam" id="TIGR00589">
    <property type="entry name" value="ogt"/>
    <property type="match status" value="1"/>
</dbReference>
<dbReference type="PROSITE" id="PS00374">
    <property type="entry name" value="MGMT"/>
    <property type="match status" value="1"/>
</dbReference>
<name>A0A9D1JQX2_9FIRM</name>
<dbReference type="EMBL" id="DVIT01000025">
    <property type="protein sequence ID" value="HIS47174.1"/>
    <property type="molecule type" value="Genomic_DNA"/>
</dbReference>
<dbReference type="CDD" id="cd06445">
    <property type="entry name" value="ATase"/>
    <property type="match status" value="1"/>
</dbReference>
<gene>
    <name evidence="12" type="ORF">IAB46_06385</name>
</gene>
<reference evidence="12" key="2">
    <citation type="journal article" date="2021" name="PeerJ">
        <title>Extensive microbial diversity within the chicken gut microbiome revealed by metagenomics and culture.</title>
        <authorList>
            <person name="Gilroy R."/>
            <person name="Ravi A."/>
            <person name="Getino M."/>
            <person name="Pursley I."/>
            <person name="Horton D.L."/>
            <person name="Alikhan N.F."/>
            <person name="Baker D."/>
            <person name="Gharbi K."/>
            <person name="Hall N."/>
            <person name="Watson M."/>
            <person name="Adriaenssens E.M."/>
            <person name="Foster-Nyarko E."/>
            <person name="Jarju S."/>
            <person name="Secka A."/>
            <person name="Antonio M."/>
            <person name="Oren A."/>
            <person name="Chaudhuri R.R."/>
            <person name="La Ragione R."/>
            <person name="Hildebrand F."/>
            <person name="Pallen M.J."/>
        </authorList>
    </citation>
    <scope>NUCLEOTIDE SEQUENCE</scope>
    <source>
        <strain evidence="12">CHK178-757</strain>
    </source>
</reference>
<dbReference type="GO" id="GO:0032259">
    <property type="term" value="P:methylation"/>
    <property type="evidence" value="ECO:0007669"/>
    <property type="project" value="UniProtKB-KW"/>
</dbReference>
<dbReference type="InterPro" id="IPR036631">
    <property type="entry name" value="MGMT_N_sf"/>
</dbReference>
<dbReference type="AlphaFoldDB" id="A0A9D1JQX2"/>